<accession>A0A3M7Q8U2</accession>
<reference evidence="1 2" key="1">
    <citation type="journal article" date="2018" name="Sci. Rep.">
        <title>Genomic signatures of local adaptation to the degree of environmental predictability in rotifers.</title>
        <authorList>
            <person name="Franch-Gras L."/>
            <person name="Hahn C."/>
            <person name="Garcia-Roger E.M."/>
            <person name="Carmona M.J."/>
            <person name="Serra M."/>
            <person name="Gomez A."/>
        </authorList>
    </citation>
    <scope>NUCLEOTIDE SEQUENCE [LARGE SCALE GENOMIC DNA]</scope>
    <source>
        <strain evidence="1">HYR1</strain>
    </source>
</reference>
<evidence type="ECO:0000313" key="1">
    <source>
        <dbReference type="EMBL" id="RNA07391.1"/>
    </source>
</evidence>
<evidence type="ECO:0000313" key="2">
    <source>
        <dbReference type="Proteomes" id="UP000276133"/>
    </source>
</evidence>
<sequence length="15" mass="1740">MSLAINNLQKILLLR</sequence>
<gene>
    <name evidence="1" type="ORF">BpHYR1_029264</name>
</gene>
<dbReference type="Proteomes" id="UP000276133">
    <property type="component" value="Unassembled WGS sequence"/>
</dbReference>
<organism evidence="1 2">
    <name type="scientific">Brachionus plicatilis</name>
    <name type="common">Marine rotifer</name>
    <name type="synonym">Brachionus muelleri</name>
    <dbReference type="NCBI Taxonomy" id="10195"/>
    <lineage>
        <taxon>Eukaryota</taxon>
        <taxon>Metazoa</taxon>
        <taxon>Spiralia</taxon>
        <taxon>Gnathifera</taxon>
        <taxon>Rotifera</taxon>
        <taxon>Eurotatoria</taxon>
        <taxon>Monogononta</taxon>
        <taxon>Pseudotrocha</taxon>
        <taxon>Ploima</taxon>
        <taxon>Brachionidae</taxon>
        <taxon>Brachionus</taxon>
    </lineage>
</organism>
<protein>
    <submittedName>
        <fullName evidence="1">Uncharacterized protein</fullName>
    </submittedName>
</protein>
<proteinExistence type="predicted"/>
<name>A0A3M7Q8U2_BRAPC</name>
<dbReference type="EMBL" id="REGN01007059">
    <property type="protein sequence ID" value="RNA07391.1"/>
    <property type="molecule type" value="Genomic_DNA"/>
</dbReference>
<keyword evidence="2" id="KW-1185">Reference proteome</keyword>
<comment type="caution">
    <text evidence="1">The sequence shown here is derived from an EMBL/GenBank/DDBJ whole genome shotgun (WGS) entry which is preliminary data.</text>
</comment>